<feature type="transmembrane region" description="Helical" evidence="1">
    <location>
        <begin position="328"/>
        <end position="346"/>
    </location>
</feature>
<evidence type="ECO:0000313" key="3">
    <source>
        <dbReference type="Proteomes" id="UP000297693"/>
    </source>
</evidence>
<feature type="transmembrane region" description="Helical" evidence="1">
    <location>
        <begin position="135"/>
        <end position="153"/>
    </location>
</feature>
<gene>
    <name evidence="2" type="ORF">EHQ58_05130</name>
</gene>
<evidence type="ECO:0008006" key="4">
    <source>
        <dbReference type="Google" id="ProtNLM"/>
    </source>
</evidence>
<organism evidence="2 3">
    <name type="scientific">Leptospira ognonensis</name>
    <dbReference type="NCBI Taxonomy" id="2484945"/>
    <lineage>
        <taxon>Bacteria</taxon>
        <taxon>Pseudomonadati</taxon>
        <taxon>Spirochaetota</taxon>
        <taxon>Spirochaetia</taxon>
        <taxon>Leptospirales</taxon>
        <taxon>Leptospiraceae</taxon>
        <taxon>Leptospira</taxon>
    </lineage>
</organism>
<name>A0A4R9K909_9LEPT</name>
<dbReference type="Proteomes" id="UP000297693">
    <property type="component" value="Unassembled WGS sequence"/>
</dbReference>
<dbReference type="EMBL" id="RQGD01000014">
    <property type="protein sequence ID" value="TGL61986.1"/>
    <property type="molecule type" value="Genomic_DNA"/>
</dbReference>
<evidence type="ECO:0000256" key="1">
    <source>
        <dbReference type="SAM" id="Phobius"/>
    </source>
</evidence>
<dbReference type="RefSeq" id="WP_135622779.1">
    <property type="nucleotide sequence ID" value="NZ_RQGD01000014.1"/>
</dbReference>
<reference evidence="2" key="1">
    <citation type="journal article" date="2019" name="PLoS Negl. Trop. Dis.">
        <title>Revisiting the worldwide diversity of Leptospira species in the environment.</title>
        <authorList>
            <person name="Vincent A.T."/>
            <person name="Schiettekatte O."/>
            <person name="Bourhy P."/>
            <person name="Veyrier F.J."/>
            <person name="Picardeau M."/>
        </authorList>
    </citation>
    <scope>NUCLEOTIDE SEQUENCE [LARGE SCALE GENOMIC DNA]</scope>
    <source>
        <strain evidence="2">201702476</strain>
    </source>
</reference>
<dbReference type="AlphaFoldDB" id="A0A4R9K909"/>
<dbReference type="InterPro" id="IPR058226">
    <property type="entry name" value="AZOBR_p60025-like"/>
</dbReference>
<feature type="transmembrane region" description="Helical" evidence="1">
    <location>
        <begin position="236"/>
        <end position="255"/>
    </location>
</feature>
<keyword evidence="1" id="KW-1133">Transmembrane helix</keyword>
<dbReference type="NCBIfam" id="NF046093">
    <property type="entry name" value="AZOBR_p60025_fam"/>
    <property type="match status" value="1"/>
</dbReference>
<feature type="transmembrane region" description="Helical" evidence="1">
    <location>
        <begin position="20"/>
        <end position="38"/>
    </location>
</feature>
<accession>A0A4R9K909</accession>
<keyword evidence="1" id="KW-0812">Transmembrane</keyword>
<feature type="transmembrane region" description="Helical" evidence="1">
    <location>
        <begin position="380"/>
        <end position="400"/>
    </location>
</feature>
<evidence type="ECO:0000313" key="2">
    <source>
        <dbReference type="EMBL" id="TGL61986.1"/>
    </source>
</evidence>
<dbReference type="OrthoDB" id="344406at2"/>
<sequence length="406" mass="47506">MKKIYQFVDKTFLYLDTKLWLLFLIYAIVLSSVTFSYWKKYDWNPSAMVNFGREFALQNEEETPRKAIIFLGEEGDLGAGYDGQIFYYFSRSLSNFGLDWPKGFDESYRAPRIGYPFLISIFGIFGKWGSVFGMYFWNIVLIVLSYFALRSMLKDENKHLSILYLFNPFALGSYYVLVSDSVMVSLVVLAYYFYKNEKMFGFILLSSLAILTKEPAIFFLFPLGLKALVSRDTKRILIVAATLIIPISWHLYLSYKFPNWRASRLTDFILPFEGMIRYSESIFLAFEDKIDIRAFARLFSRLPLVFMFFMGSLLIFSGKLTKGWEFRVCLFLVMFMIGTAGYYHFWSVYENVSRMFTLSIPAFIFLLNEDKKVLKMEYALLTLGLLFLFLFKAILISKTLTYQIGL</sequence>
<comment type="caution">
    <text evidence="2">The sequence shown here is derived from an EMBL/GenBank/DDBJ whole genome shotgun (WGS) entry which is preliminary data.</text>
</comment>
<keyword evidence="3" id="KW-1185">Reference proteome</keyword>
<feature type="transmembrane region" description="Helical" evidence="1">
    <location>
        <begin position="174"/>
        <end position="194"/>
    </location>
</feature>
<feature type="transmembrane region" description="Helical" evidence="1">
    <location>
        <begin position="298"/>
        <end position="316"/>
    </location>
</feature>
<protein>
    <recommendedName>
        <fullName evidence="4">DUF2029 domain-containing protein</fullName>
    </recommendedName>
</protein>
<feature type="transmembrane region" description="Helical" evidence="1">
    <location>
        <begin position="200"/>
        <end position="224"/>
    </location>
</feature>
<proteinExistence type="predicted"/>
<keyword evidence="1" id="KW-0472">Membrane</keyword>